<reference evidence="1" key="1">
    <citation type="submission" date="2021-06" db="EMBL/GenBank/DDBJ databases">
        <authorList>
            <person name="Hodson N. C."/>
            <person name="Mongue J. A."/>
            <person name="Jaron S. K."/>
        </authorList>
    </citation>
    <scope>NUCLEOTIDE SEQUENCE</scope>
</reference>
<dbReference type="AlphaFoldDB" id="A0A8J2NMQ3"/>
<proteinExistence type="predicted"/>
<dbReference type="Proteomes" id="UP000708208">
    <property type="component" value="Unassembled WGS sequence"/>
</dbReference>
<evidence type="ECO:0000313" key="1">
    <source>
        <dbReference type="EMBL" id="CAG7709955.1"/>
    </source>
</evidence>
<sequence>KHPCRFKSMLGSGQGCKNFSGCIQ</sequence>
<feature type="non-terminal residue" evidence="1">
    <location>
        <position position="24"/>
    </location>
</feature>
<comment type="caution">
    <text evidence="1">The sequence shown here is derived from an EMBL/GenBank/DDBJ whole genome shotgun (WGS) entry which is preliminary data.</text>
</comment>
<name>A0A8J2NMQ3_9HEXA</name>
<accession>A0A8J2NMQ3</accession>
<gene>
    <name evidence="1" type="ORF">AFUS01_LOCUS4935</name>
</gene>
<protein>
    <submittedName>
        <fullName evidence="1">Uncharacterized protein</fullName>
    </submittedName>
</protein>
<evidence type="ECO:0000313" key="2">
    <source>
        <dbReference type="Proteomes" id="UP000708208"/>
    </source>
</evidence>
<dbReference type="EMBL" id="CAJVCH010031221">
    <property type="protein sequence ID" value="CAG7709955.1"/>
    <property type="molecule type" value="Genomic_DNA"/>
</dbReference>
<keyword evidence="2" id="KW-1185">Reference proteome</keyword>
<organism evidence="1 2">
    <name type="scientific">Allacma fusca</name>
    <dbReference type="NCBI Taxonomy" id="39272"/>
    <lineage>
        <taxon>Eukaryota</taxon>
        <taxon>Metazoa</taxon>
        <taxon>Ecdysozoa</taxon>
        <taxon>Arthropoda</taxon>
        <taxon>Hexapoda</taxon>
        <taxon>Collembola</taxon>
        <taxon>Symphypleona</taxon>
        <taxon>Sminthuridae</taxon>
        <taxon>Allacma</taxon>
    </lineage>
</organism>